<proteinExistence type="predicted"/>
<protein>
    <submittedName>
        <fullName evidence="1">Uncharacterized protein</fullName>
    </submittedName>
</protein>
<reference evidence="1" key="1">
    <citation type="submission" date="2018-02" db="EMBL/GenBank/DDBJ databases">
        <title>Rhizophora mucronata_Transcriptome.</title>
        <authorList>
            <person name="Meera S.P."/>
            <person name="Sreeshan A."/>
            <person name="Augustine A."/>
        </authorList>
    </citation>
    <scope>NUCLEOTIDE SEQUENCE</scope>
    <source>
        <tissue evidence="1">Leaf</tissue>
    </source>
</reference>
<evidence type="ECO:0000313" key="1">
    <source>
        <dbReference type="EMBL" id="MBX51913.1"/>
    </source>
</evidence>
<organism evidence="1">
    <name type="scientific">Rhizophora mucronata</name>
    <name type="common">Asiatic mangrove</name>
    <dbReference type="NCBI Taxonomy" id="61149"/>
    <lineage>
        <taxon>Eukaryota</taxon>
        <taxon>Viridiplantae</taxon>
        <taxon>Streptophyta</taxon>
        <taxon>Embryophyta</taxon>
        <taxon>Tracheophyta</taxon>
        <taxon>Spermatophyta</taxon>
        <taxon>Magnoliopsida</taxon>
        <taxon>eudicotyledons</taxon>
        <taxon>Gunneridae</taxon>
        <taxon>Pentapetalae</taxon>
        <taxon>rosids</taxon>
        <taxon>fabids</taxon>
        <taxon>Malpighiales</taxon>
        <taxon>Rhizophoraceae</taxon>
        <taxon>Rhizophora</taxon>
    </lineage>
</organism>
<sequence length="48" mass="5713">MKILSFYNMLCKKSKQKINNINVTQPESHGHLVNLRGIKFQMQTKYCR</sequence>
<name>A0A2P2PB88_RHIMU</name>
<dbReference type="AlphaFoldDB" id="A0A2P2PB88"/>
<accession>A0A2P2PB88</accession>
<dbReference type="EMBL" id="GGEC01071429">
    <property type="protein sequence ID" value="MBX51913.1"/>
    <property type="molecule type" value="Transcribed_RNA"/>
</dbReference>